<dbReference type="Bgee" id="ENSGGOG00000022058">
    <property type="expression patterns" value="Expressed in liver"/>
</dbReference>
<dbReference type="Proteomes" id="UP000001519">
    <property type="component" value="Chromosome 14"/>
</dbReference>
<dbReference type="InParanoid" id="G3SH04"/>
<dbReference type="EMBL" id="CABD030092253">
    <property type="status" value="NOT_ANNOTATED_CDS"/>
    <property type="molecule type" value="Genomic_DNA"/>
</dbReference>
<dbReference type="OMA" id="SCCLFKC"/>
<evidence type="ECO:0000313" key="3">
    <source>
        <dbReference type="Proteomes" id="UP000001519"/>
    </source>
</evidence>
<dbReference type="eggNOG" id="ENOG502TFJB">
    <property type="taxonomic scope" value="Eukaryota"/>
</dbReference>
<reference evidence="2" key="3">
    <citation type="submission" date="2025-08" db="UniProtKB">
        <authorList>
            <consortium name="Ensembl"/>
        </authorList>
    </citation>
    <scope>IDENTIFICATION</scope>
</reference>
<reference evidence="3" key="1">
    <citation type="submission" date="2011-05" db="EMBL/GenBank/DDBJ databases">
        <title>Insights into the evolution of the great apes provided by the gorilla genome.</title>
        <authorList>
            <person name="Scally A."/>
        </authorList>
    </citation>
    <scope>NUCLEOTIDE SEQUENCE [LARGE SCALE GENOMIC DNA]</scope>
</reference>
<reference evidence="2 3" key="2">
    <citation type="journal article" date="2012" name="Nature">
        <title>Insights into hominid evolution from the gorilla genome sequence.</title>
        <authorList>
            <person name="Scally A."/>
            <person name="Dutheil J.Y."/>
            <person name="Hillier L.W."/>
            <person name="Jordan G.E."/>
            <person name="Goodhead I."/>
            <person name="Herrero J."/>
            <person name="Hobolth A."/>
            <person name="Lappalainen T."/>
            <person name="Mailund T."/>
            <person name="Marques-Bonet T."/>
            <person name="McCarthy S."/>
            <person name="Montgomery S.H."/>
            <person name="Schwalie P.C."/>
            <person name="Tang Y.A."/>
            <person name="Ward M.C."/>
            <person name="Xue Y."/>
            <person name="Yngvadottir B."/>
            <person name="Alkan C."/>
            <person name="Andersen L.N."/>
            <person name="Ayub Q."/>
            <person name="Ball E.V."/>
            <person name="Beal K."/>
            <person name="Bradley B.J."/>
            <person name="Chen Y."/>
            <person name="Clee C.M."/>
            <person name="Fitzgerald S."/>
            <person name="Graves T.A."/>
            <person name="Gu Y."/>
            <person name="Heath P."/>
            <person name="Heger A."/>
            <person name="Karakoc E."/>
            <person name="Kolb-Kokocinski A."/>
            <person name="Laird G.K."/>
            <person name="Lunter G."/>
            <person name="Meader S."/>
            <person name="Mort M."/>
            <person name="Mullikin J.C."/>
            <person name="Munch K."/>
            <person name="O'Connor T.D."/>
            <person name="Phillips A.D."/>
            <person name="Prado-Martinez J."/>
            <person name="Rogers A.S."/>
            <person name="Sajjadian S."/>
            <person name="Schmidt D."/>
            <person name="Shaw K."/>
            <person name="Simpson J.T."/>
            <person name="Stenson P.D."/>
            <person name="Turner D.J."/>
            <person name="Vigilant L."/>
            <person name="Vilella A.J."/>
            <person name="Whitener W."/>
            <person name="Zhu B."/>
            <person name="Cooper D.N."/>
            <person name="de Jong P."/>
            <person name="Dermitzakis E.T."/>
            <person name="Eichler E.E."/>
            <person name="Flicek P."/>
            <person name="Goldman N."/>
            <person name="Mundy N.I."/>
            <person name="Ning Z."/>
            <person name="Odom D.T."/>
            <person name="Ponting C.P."/>
            <person name="Quail M.A."/>
            <person name="Ryder O.A."/>
            <person name="Searle S.M."/>
            <person name="Warren W.C."/>
            <person name="Wilson R.K."/>
            <person name="Schierup M.H."/>
            <person name="Rogers J."/>
            <person name="Tyler-Smith C."/>
            <person name="Durbin R."/>
        </authorList>
    </citation>
    <scope>NUCLEOTIDE SEQUENCE [LARGE SCALE GENOMIC DNA]</scope>
</reference>
<dbReference type="EMBL" id="CABD030092252">
    <property type="status" value="NOT_ANNOTATED_CDS"/>
    <property type="molecule type" value="Genomic_DNA"/>
</dbReference>
<accession>G3SH04</accession>
<evidence type="ECO:0000313" key="2">
    <source>
        <dbReference type="Ensembl" id="ENSGGOP00000027391.2"/>
    </source>
</evidence>
<organism evidence="2 3">
    <name type="scientific">Gorilla gorilla gorilla</name>
    <name type="common">Western lowland gorilla</name>
    <dbReference type="NCBI Taxonomy" id="9595"/>
    <lineage>
        <taxon>Eukaryota</taxon>
        <taxon>Metazoa</taxon>
        <taxon>Chordata</taxon>
        <taxon>Craniata</taxon>
        <taxon>Vertebrata</taxon>
        <taxon>Euteleostomi</taxon>
        <taxon>Mammalia</taxon>
        <taxon>Eutheria</taxon>
        <taxon>Euarchontoglires</taxon>
        <taxon>Primates</taxon>
        <taxon>Haplorrhini</taxon>
        <taxon>Catarrhini</taxon>
        <taxon>Hominidae</taxon>
        <taxon>Gorilla</taxon>
    </lineage>
</organism>
<keyword evidence="3" id="KW-1185">Reference proteome</keyword>
<dbReference type="HOGENOM" id="CLU_1753812_0_0_1"/>
<evidence type="ECO:0000256" key="1">
    <source>
        <dbReference type="SAM" id="MobiDB-lite"/>
    </source>
</evidence>
<proteinExistence type="predicted"/>
<feature type="region of interest" description="Disordered" evidence="1">
    <location>
        <begin position="141"/>
        <end position="165"/>
    </location>
</feature>
<dbReference type="Ensembl" id="ENSGGOT00000029736.2">
    <property type="protein sequence ID" value="ENSGGOP00000027391.2"/>
    <property type="gene ID" value="ENSGGOG00000022058.2"/>
</dbReference>
<protein>
    <submittedName>
        <fullName evidence="2">Uncharacterized protein</fullName>
    </submittedName>
</protein>
<sequence>MTGRMATLEKSHSSACWRKRSSRTCVEPDRTQDAIHEPRGLSRSHTVLRHRHFVFLPLSSGANPSVPPSSVSHVENSGVLSLPGPSSCCLFKCLLLRGLRCLLYLFLLYYQVFKQFAKTENLTGLVGLSLPSLADQPGSGLLPGSGAILPQPAEQPRVALKKKKA</sequence>
<dbReference type="GeneTree" id="ENSGT00390000013555"/>
<reference evidence="2" key="4">
    <citation type="submission" date="2025-09" db="UniProtKB">
        <authorList>
            <consortium name="Ensembl"/>
        </authorList>
    </citation>
    <scope>IDENTIFICATION</scope>
</reference>
<name>G3SH04_GORGO</name>
<dbReference type="AlphaFoldDB" id="G3SH04"/>